<reference evidence="1" key="1">
    <citation type="journal article" date="2014" name="Front. Microbiol.">
        <title>High frequency of phylogenetically diverse reductive dehalogenase-homologous genes in deep subseafloor sedimentary metagenomes.</title>
        <authorList>
            <person name="Kawai M."/>
            <person name="Futagami T."/>
            <person name="Toyoda A."/>
            <person name="Takaki Y."/>
            <person name="Nishi S."/>
            <person name="Hori S."/>
            <person name="Arai W."/>
            <person name="Tsubouchi T."/>
            <person name="Morono Y."/>
            <person name="Uchiyama I."/>
            <person name="Ito T."/>
            <person name="Fujiyama A."/>
            <person name="Inagaki F."/>
            <person name="Takami H."/>
        </authorList>
    </citation>
    <scope>NUCLEOTIDE SEQUENCE</scope>
    <source>
        <strain evidence="1">Expedition CK06-06</strain>
    </source>
</reference>
<accession>X1A2Q8</accession>
<organism evidence="1">
    <name type="scientific">marine sediment metagenome</name>
    <dbReference type="NCBI Taxonomy" id="412755"/>
    <lineage>
        <taxon>unclassified sequences</taxon>
        <taxon>metagenomes</taxon>
        <taxon>ecological metagenomes</taxon>
    </lineage>
</organism>
<name>X1A2Q8_9ZZZZ</name>
<proteinExistence type="predicted"/>
<gene>
    <name evidence="1" type="ORF">S01H4_19093</name>
</gene>
<sequence length="79" mass="8336">MAEITITVPDEQVPRVKEAFAFALGLGSPSSAIPVSTVQDYVVADLKQFTKNAEIRMAAEAGVQAQAEAIGSPQEIGFE</sequence>
<comment type="caution">
    <text evidence="1">The sequence shown here is derived from an EMBL/GenBank/DDBJ whole genome shotgun (WGS) entry which is preliminary data.</text>
</comment>
<protein>
    <submittedName>
        <fullName evidence="1">Uncharacterized protein</fullName>
    </submittedName>
</protein>
<evidence type="ECO:0000313" key="1">
    <source>
        <dbReference type="EMBL" id="GAG54556.1"/>
    </source>
</evidence>
<dbReference type="EMBL" id="BART01008494">
    <property type="protein sequence ID" value="GAG54556.1"/>
    <property type="molecule type" value="Genomic_DNA"/>
</dbReference>
<dbReference type="AlphaFoldDB" id="X1A2Q8"/>